<reference evidence="2" key="1">
    <citation type="journal article" date="2022" name="bioRxiv">
        <title>Sequencing and chromosome-scale assembly of the giantPleurodeles waltlgenome.</title>
        <authorList>
            <person name="Brown T."/>
            <person name="Elewa A."/>
            <person name="Iarovenko S."/>
            <person name="Subramanian E."/>
            <person name="Araus A.J."/>
            <person name="Petzold A."/>
            <person name="Susuki M."/>
            <person name="Suzuki K.-i.T."/>
            <person name="Hayashi T."/>
            <person name="Toyoda A."/>
            <person name="Oliveira C."/>
            <person name="Osipova E."/>
            <person name="Leigh N.D."/>
            <person name="Simon A."/>
            <person name="Yun M.H."/>
        </authorList>
    </citation>
    <scope>NUCLEOTIDE SEQUENCE</scope>
    <source>
        <strain evidence="2">20211129_DDA</strain>
        <tissue evidence="2">Liver</tissue>
    </source>
</reference>
<evidence type="ECO:0000313" key="2">
    <source>
        <dbReference type="EMBL" id="KAJ1129262.1"/>
    </source>
</evidence>
<name>A0AAV7PPJ9_PLEWA</name>
<sequence>MAETQTCVLLLACRVPPPLNDPTEGQRPRRPYSSRRPGGRVEAVGETALQPTDLGCTHEATVGFYKKYFFFNCRTVVREKLELKDKTEVFEGI</sequence>
<protein>
    <submittedName>
        <fullName evidence="2">Uncharacterized protein</fullName>
    </submittedName>
</protein>
<organism evidence="2 3">
    <name type="scientific">Pleurodeles waltl</name>
    <name type="common">Iberian ribbed newt</name>
    <dbReference type="NCBI Taxonomy" id="8319"/>
    <lineage>
        <taxon>Eukaryota</taxon>
        <taxon>Metazoa</taxon>
        <taxon>Chordata</taxon>
        <taxon>Craniata</taxon>
        <taxon>Vertebrata</taxon>
        <taxon>Euteleostomi</taxon>
        <taxon>Amphibia</taxon>
        <taxon>Batrachia</taxon>
        <taxon>Caudata</taxon>
        <taxon>Salamandroidea</taxon>
        <taxon>Salamandridae</taxon>
        <taxon>Pleurodelinae</taxon>
        <taxon>Pleurodeles</taxon>
    </lineage>
</organism>
<dbReference type="Proteomes" id="UP001066276">
    <property type="component" value="Chromosome 7"/>
</dbReference>
<accession>A0AAV7PPJ9</accession>
<evidence type="ECO:0000256" key="1">
    <source>
        <dbReference type="SAM" id="MobiDB-lite"/>
    </source>
</evidence>
<evidence type="ECO:0000313" key="3">
    <source>
        <dbReference type="Proteomes" id="UP001066276"/>
    </source>
</evidence>
<proteinExistence type="predicted"/>
<comment type="caution">
    <text evidence="2">The sequence shown here is derived from an EMBL/GenBank/DDBJ whole genome shotgun (WGS) entry which is preliminary data.</text>
</comment>
<dbReference type="EMBL" id="JANPWB010000011">
    <property type="protein sequence ID" value="KAJ1129262.1"/>
    <property type="molecule type" value="Genomic_DNA"/>
</dbReference>
<dbReference type="AlphaFoldDB" id="A0AAV7PPJ9"/>
<gene>
    <name evidence="2" type="ORF">NDU88_007633</name>
</gene>
<feature type="region of interest" description="Disordered" evidence="1">
    <location>
        <begin position="17"/>
        <end position="43"/>
    </location>
</feature>
<keyword evidence="3" id="KW-1185">Reference proteome</keyword>